<protein>
    <recommendedName>
        <fullName evidence="21">Histone-lysine N-methyltransferase ATX3</fullName>
    </recommendedName>
</protein>
<evidence type="ECO:0000256" key="4">
    <source>
        <dbReference type="ARBA" id="ARBA00022691"/>
    </source>
</evidence>
<accession>A0AAV2FLM9</accession>
<feature type="domain" description="Post-SET" evidence="17">
    <location>
        <begin position="1021"/>
        <end position="1037"/>
    </location>
</feature>
<dbReference type="InterPro" id="IPR001214">
    <property type="entry name" value="SET_dom"/>
</dbReference>
<proteinExistence type="predicted"/>
<dbReference type="InterPro" id="IPR010919">
    <property type="entry name" value="SAND-like_dom_sf"/>
</dbReference>
<dbReference type="PANTHER" id="PTHR13793:SF92">
    <property type="entry name" value="HISTONE-LYSINE N-METHYLTRANSFERASE ATX3"/>
    <property type="match status" value="1"/>
</dbReference>
<dbReference type="FunFam" id="2.170.270.10:FF:000058">
    <property type="entry name" value="Histone-lysine N-methyltransferase"/>
    <property type="match status" value="1"/>
</dbReference>
<evidence type="ECO:0000313" key="19">
    <source>
        <dbReference type="EMBL" id="CAL1398558.1"/>
    </source>
</evidence>
<evidence type="ECO:0000256" key="13">
    <source>
        <dbReference type="PROSITE-ProRule" id="PRU00146"/>
    </source>
</evidence>
<dbReference type="GO" id="GO:0032259">
    <property type="term" value="P:methylation"/>
    <property type="evidence" value="ECO:0007669"/>
    <property type="project" value="UniProtKB-KW"/>
</dbReference>
<dbReference type="Pfam" id="PF00628">
    <property type="entry name" value="PHD"/>
    <property type="match status" value="1"/>
</dbReference>
<feature type="domain" description="PHD-type" evidence="14">
    <location>
        <begin position="420"/>
        <end position="476"/>
    </location>
</feature>
<comment type="subcellular location">
    <subcellularLocation>
        <location evidence="1">Nucleus</location>
    </subcellularLocation>
</comment>
<keyword evidence="10" id="KW-0539">Nucleus</keyword>
<evidence type="ECO:0000256" key="12">
    <source>
        <dbReference type="ARBA" id="ARBA00054897"/>
    </source>
</evidence>
<dbReference type="SMART" id="SM00249">
    <property type="entry name" value="PHD"/>
    <property type="match status" value="3"/>
</dbReference>
<dbReference type="CDD" id="cd20143">
    <property type="entry name" value="PWWP_AtATX3-like"/>
    <property type="match status" value="1"/>
</dbReference>
<dbReference type="InterPro" id="IPR001965">
    <property type="entry name" value="Znf_PHD"/>
</dbReference>
<evidence type="ECO:0000259" key="16">
    <source>
        <dbReference type="PROSITE" id="PS50812"/>
    </source>
</evidence>
<dbReference type="PANTHER" id="PTHR13793">
    <property type="entry name" value="PHD FINGER PROTEINS"/>
    <property type="match status" value="1"/>
</dbReference>
<evidence type="ECO:0008006" key="21">
    <source>
        <dbReference type="Google" id="ProtNLM"/>
    </source>
</evidence>
<evidence type="ECO:0000256" key="6">
    <source>
        <dbReference type="ARBA" id="ARBA00022737"/>
    </source>
</evidence>
<dbReference type="GO" id="GO:0006357">
    <property type="term" value="P:regulation of transcription by RNA polymerase II"/>
    <property type="evidence" value="ECO:0007669"/>
    <property type="project" value="TreeGrafter"/>
</dbReference>
<dbReference type="SUPFAM" id="SSF63748">
    <property type="entry name" value="Tudor/PWWP/MBT"/>
    <property type="match status" value="1"/>
</dbReference>
<dbReference type="CDD" id="cd15495">
    <property type="entry name" value="PHD_ATX3_4_5_like"/>
    <property type="match status" value="1"/>
</dbReference>
<dbReference type="AlphaFoldDB" id="A0AAV2FLM9"/>
<dbReference type="GO" id="GO:0008168">
    <property type="term" value="F:methyltransferase activity"/>
    <property type="evidence" value="ECO:0007669"/>
    <property type="project" value="UniProtKB-KW"/>
</dbReference>
<dbReference type="SMART" id="SM00508">
    <property type="entry name" value="PostSET"/>
    <property type="match status" value="1"/>
</dbReference>
<evidence type="ECO:0000256" key="8">
    <source>
        <dbReference type="ARBA" id="ARBA00022833"/>
    </source>
</evidence>
<dbReference type="InterPro" id="IPR042011">
    <property type="entry name" value="ATX3/4/5_PHD"/>
</dbReference>
<dbReference type="GO" id="GO:0048188">
    <property type="term" value="C:Set1C/COMPASS complex"/>
    <property type="evidence" value="ECO:0007669"/>
    <property type="project" value="UniProtKB-ARBA"/>
</dbReference>
<dbReference type="InterPro" id="IPR050701">
    <property type="entry name" value="Histone_Mod_Regulator"/>
</dbReference>
<keyword evidence="20" id="KW-1185">Reference proteome</keyword>
<dbReference type="Proteomes" id="UP001497516">
    <property type="component" value="Chromosome 7"/>
</dbReference>
<feature type="domain" description="PHD-type" evidence="14">
    <location>
        <begin position="604"/>
        <end position="655"/>
    </location>
</feature>
<evidence type="ECO:0000259" key="18">
    <source>
        <dbReference type="PROSITE" id="PS51805"/>
    </source>
</evidence>
<keyword evidence="8" id="KW-0862">Zinc</keyword>
<dbReference type="Gene3D" id="3.10.390.10">
    <property type="entry name" value="SAND domain-like"/>
    <property type="match status" value="1"/>
</dbReference>
<organism evidence="19 20">
    <name type="scientific">Linum trigynum</name>
    <dbReference type="NCBI Taxonomy" id="586398"/>
    <lineage>
        <taxon>Eukaryota</taxon>
        <taxon>Viridiplantae</taxon>
        <taxon>Streptophyta</taxon>
        <taxon>Embryophyta</taxon>
        <taxon>Tracheophyta</taxon>
        <taxon>Spermatophyta</taxon>
        <taxon>Magnoliopsida</taxon>
        <taxon>eudicotyledons</taxon>
        <taxon>Gunneridae</taxon>
        <taxon>Pentapetalae</taxon>
        <taxon>rosids</taxon>
        <taxon>fabids</taxon>
        <taxon>Malpighiales</taxon>
        <taxon>Linaceae</taxon>
        <taxon>Linum</taxon>
    </lineage>
</organism>
<dbReference type="EMBL" id="OZ034820">
    <property type="protein sequence ID" value="CAL1398558.1"/>
    <property type="molecule type" value="Genomic_DNA"/>
</dbReference>
<dbReference type="Pfam" id="PF13832">
    <property type="entry name" value="zf-HC5HC2H_2"/>
    <property type="match status" value="1"/>
</dbReference>
<dbReference type="PROSITE" id="PS50868">
    <property type="entry name" value="POST_SET"/>
    <property type="match status" value="1"/>
</dbReference>
<dbReference type="InterPro" id="IPR034732">
    <property type="entry name" value="EPHD"/>
</dbReference>
<dbReference type="PROSITE" id="PS50812">
    <property type="entry name" value="PWWP"/>
    <property type="match status" value="1"/>
</dbReference>
<reference evidence="19 20" key="1">
    <citation type="submission" date="2024-04" db="EMBL/GenBank/DDBJ databases">
        <authorList>
            <person name="Fracassetti M."/>
        </authorList>
    </citation>
    <scope>NUCLEOTIDE SEQUENCE [LARGE SCALE GENOMIC DNA]</scope>
</reference>
<dbReference type="PROSITE" id="PS51805">
    <property type="entry name" value="EPHD"/>
    <property type="match status" value="1"/>
</dbReference>
<dbReference type="GO" id="GO:0008270">
    <property type="term" value="F:zinc ion binding"/>
    <property type="evidence" value="ECO:0007669"/>
    <property type="project" value="UniProtKB-KW"/>
</dbReference>
<dbReference type="InterPro" id="IPR013083">
    <property type="entry name" value="Znf_RING/FYVE/PHD"/>
</dbReference>
<dbReference type="CDD" id="cd15517">
    <property type="entry name" value="PHD_TCF19_like"/>
    <property type="match status" value="1"/>
</dbReference>
<dbReference type="Pfam" id="PF13831">
    <property type="entry name" value="PHD_2"/>
    <property type="match status" value="1"/>
</dbReference>
<dbReference type="SUPFAM" id="SSF57903">
    <property type="entry name" value="FYVE/PHD zinc finger"/>
    <property type="match status" value="2"/>
</dbReference>
<evidence type="ECO:0000313" key="20">
    <source>
        <dbReference type="Proteomes" id="UP001497516"/>
    </source>
</evidence>
<evidence type="ECO:0000259" key="15">
    <source>
        <dbReference type="PROSITE" id="PS50280"/>
    </source>
</evidence>
<keyword evidence="5" id="KW-0479">Metal-binding</keyword>
<evidence type="ECO:0000256" key="7">
    <source>
        <dbReference type="ARBA" id="ARBA00022771"/>
    </source>
</evidence>
<keyword evidence="6" id="KW-0677">Repeat</keyword>
<dbReference type="SUPFAM" id="SSF82199">
    <property type="entry name" value="SET domain"/>
    <property type="match status" value="1"/>
</dbReference>
<dbReference type="InterPro" id="IPR019787">
    <property type="entry name" value="Znf_PHD-finger"/>
</dbReference>
<dbReference type="SMART" id="SM00317">
    <property type="entry name" value="SET"/>
    <property type="match status" value="1"/>
</dbReference>
<dbReference type="PROSITE" id="PS50016">
    <property type="entry name" value="ZF_PHD_2"/>
    <property type="match status" value="2"/>
</dbReference>
<dbReference type="InterPro" id="IPR025780">
    <property type="entry name" value="Hist-Lys_N-MeTrfase_ATX"/>
</dbReference>
<dbReference type="Gene3D" id="2.30.30.140">
    <property type="match status" value="1"/>
</dbReference>
<dbReference type="InterPro" id="IPR046341">
    <property type="entry name" value="SET_dom_sf"/>
</dbReference>
<feature type="domain" description="PWWP" evidence="16">
    <location>
        <begin position="239"/>
        <end position="308"/>
    </location>
</feature>
<dbReference type="InterPro" id="IPR019786">
    <property type="entry name" value="Zinc_finger_PHD-type_CS"/>
</dbReference>
<evidence type="ECO:0000256" key="1">
    <source>
        <dbReference type="ARBA" id="ARBA00004123"/>
    </source>
</evidence>
<dbReference type="PROSITE" id="PS51566">
    <property type="entry name" value="SAM_MT43_TRX_MLL"/>
    <property type="match status" value="1"/>
</dbReference>
<evidence type="ECO:0000259" key="14">
    <source>
        <dbReference type="PROSITE" id="PS50016"/>
    </source>
</evidence>
<name>A0AAV2FLM9_9ROSI</name>
<comment type="catalytic activity">
    <reaction evidence="11">
        <text>L-lysyl-[histone] + S-adenosyl-L-methionine = N(6)-methyl-L-lysyl-[histone] + S-adenosyl-L-homocysteine + H(+)</text>
        <dbReference type="Rhea" id="RHEA:10024"/>
        <dbReference type="Rhea" id="RHEA-COMP:9845"/>
        <dbReference type="Rhea" id="RHEA-COMP:9846"/>
        <dbReference type="ChEBI" id="CHEBI:15378"/>
        <dbReference type="ChEBI" id="CHEBI:29969"/>
        <dbReference type="ChEBI" id="CHEBI:57856"/>
        <dbReference type="ChEBI" id="CHEBI:59789"/>
        <dbReference type="ChEBI" id="CHEBI:61929"/>
    </reaction>
</comment>
<keyword evidence="2" id="KW-0489">Methyltransferase</keyword>
<keyword evidence="9" id="KW-0156">Chromatin regulator</keyword>
<dbReference type="GO" id="GO:0006325">
    <property type="term" value="P:chromatin organization"/>
    <property type="evidence" value="ECO:0007669"/>
    <property type="project" value="UniProtKB-KW"/>
</dbReference>
<feature type="domain" description="PHD-type" evidence="18">
    <location>
        <begin position="658"/>
        <end position="773"/>
    </location>
</feature>
<evidence type="ECO:0000256" key="2">
    <source>
        <dbReference type="ARBA" id="ARBA00022603"/>
    </source>
</evidence>
<dbReference type="InterPro" id="IPR011011">
    <property type="entry name" value="Znf_FYVE_PHD"/>
</dbReference>
<dbReference type="PROSITE" id="PS50280">
    <property type="entry name" value="SET"/>
    <property type="match status" value="1"/>
</dbReference>
<dbReference type="InterPro" id="IPR000313">
    <property type="entry name" value="PWWP_dom"/>
</dbReference>
<keyword evidence="7 13" id="KW-0863">Zinc-finger</keyword>
<evidence type="ECO:0000256" key="11">
    <source>
        <dbReference type="ARBA" id="ARBA00052314"/>
    </source>
</evidence>
<evidence type="ECO:0000259" key="17">
    <source>
        <dbReference type="PROSITE" id="PS50868"/>
    </source>
</evidence>
<dbReference type="InterPro" id="IPR003616">
    <property type="entry name" value="Post-SET_dom"/>
</dbReference>
<dbReference type="SMART" id="SM00293">
    <property type="entry name" value="PWWP"/>
    <property type="match status" value="1"/>
</dbReference>
<dbReference type="PROSITE" id="PS01359">
    <property type="entry name" value="ZF_PHD_1"/>
    <property type="match status" value="1"/>
</dbReference>
<dbReference type="Gene3D" id="3.30.40.10">
    <property type="entry name" value="Zinc/RING finger domain, C3HC4 (zinc finger)"/>
    <property type="match status" value="3"/>
</dbReference>
<evidence type="ECO:0000256" key="5">
    <source>
        <dbReference type="ARBA" id="ARBA00022723"/>
    </source>
</evidence>
<dbReference type="FunFam" id="3.30.40.10:FF:000464">
    <property type="entry name" value="Histone-lysine N-methyltransferase"/>
    <property type="match status" value="1"/>
</dbReference>
<feature type="domain" description="SET" evidence="15">
    <location>
        <begin position="895"/>
        <end position="1012"/>
    </location>
</feature>
<evidence type="ECO:0000256" key="9">
    <source>
        <dbReference type="ARBA" id="ARBA00022853"/>
    </source>
</evidence>
<dbReference type="Pfam" id="PF00856">
    <property type="entry name" value="SET"/>
    <property type="match status" value="1"/>
</dbReference>
<dbReference type="CDD" id="cd10518">
    <property type="entry name" value="SET_SETD1-like"/>
    <property type="match status" value="1"/>
</dbReference>
<keyword evidence="4" id="KW-0949">S-adenosyl-L-methionine</keyword>
<dbReference type="Gene3D" id="2.170.270.10">
    <property type="entry name" value="SET domain"/>
    <property type="match status" value="1"/>
</dbReference>
<evidence type="ECO:0000256" key="3">
    <source>
        <dbReference type="ARBA" id="ARBA00022679"/>
    </source>
</evidence>
<dbReference type="Pfam" id="PF00855">
    <property type="entry name" value="PWWP"/>
    <property type="match status" value="1"/>
</dbReference>
<gene>
    <name evidence="19" type="ORF">LTRI10_LOCUS38786</name>
</gene>
<evidence type="ECO:0000256" key="10">
    <source>
        <dbReference type="ARBA" id="ARBA00023242"/>
    </source>
</evidence>
<sequence>MIIKKTMKVEVPSLRRCKLEEGFSDHDDGNEEEDEYAYSFIPKMRKIDGYGSNGRMSVYGDVDDFGSCAAGSGSHVATEIFSNLRSLKNQKLKRSRSRSPPFTSSRGRIHTLPSRFNDSVVDLLKSRGSRFYDSDSSFENDVSVDVATHSFLGDRCRMRYVKFENDHSSGFTERNSGISAVRFSNRKFSKYERQHLSLNRSTLETVDSDPSLERKGSLELTKGTSNLRKDVYRPEDFALGDIVWARCGKRYPWWPAVVIDPILLAPKAVLSCYVPGALCVMFYGYSKNGTQRDYAWLKQGMIFPFAEFTHRFQGQTQMFKCKMSDFQMALEEAILAETGFLDADSTSKAPFTEAHLIEFQHASTFSRDQYRSYQGACYKEMKCCGGCSLMLPCKVVKSRKDSVYMTELLCKHCAKLRKSNQYCGICKKIWHHLDGGNWVCCDGCNVWIHAECDNISKKLFKDLENNQYYCPDCKVKFKVPPLDSNRRMLPVKSILSTEEAMTPEKVIVVCNGMEGTYLRKLHSILCSCGSCGSRKQTPSEWEKHTGCRAKKWKCSVKVKDTMLPLEKWIDEYSAHDSDPLELDKQKLLTLLQEKYVPVYAKWTSERCAVCRWVEDWEDNKIIICNRCQIAVHQECYGARNIQDFTTWVCRACETPDVERQCCLCPVKGGALKPTDVNNLWVHITCAWFRPQVGFLNHENMEPATGLFRIPSATFLKSCVICNQTHGSCTQCCKCSTHFHAMCAYRAGYIMEVHCLVKNGKEETKKLIYCAVHRTPNPDSVVAVRTPAGIFAAKSLLQQNQNEFFQGSRLVSPRRTDVATFRTDEFEPLSSAKCRVLKKSNDKRSAAAPMFQRPMGPRHHSLDAISSFRTPMDKDNSRIFESFKERLCHLQKTEKYRICFGKSGIHGWGLFARINIREGEMVVEYRGELVRQIVADLREARYQSQGKDCYLFKISEDMVIDATNKGNIARLINHSCMPNCFARIMTVGAADNRVVLIAKRDVPAGEELTYDYLFETDESEEQRVPCLCGTPECKKFMN</sequence>
<comment type="function">
    <text evidence="12">Histone methyltransferase.</text>
</comment>
<keyword evidence="3" id="KW-0808">Transferase</keyword>